<dbReference type="AlphaFoldDB" id="A0A379WJE8"/>
<protein>
    <submittedName>
        <fullName evidence="1">Uncharacterized protein</fullName>
    </submittedName>
</protein>
<proteinExistence type="predicted"/>
<organism evidence="1 2">
    <name type="scientific">Salmonella enterica I</name>
    <dbReference type="NCBI Taxonomy" id="59201"/>
    <lineage>
        <taxon>Bacteria</taxon>
        <taxon>Pseudomonadati</taxon>
        <taxon>Pseudomonadota</taxon>
        <taxon>Gammaproteobacteria</taxon>
        <taxon>Enterobacterales</taxon>
        <taxon>Enterobacteriaceae</taxon>
        <taxon>Salmonella</taxon>
    </lineage>
</organism>
<dbReference type="Proteomes" id="UP000254712">
    <property type="component" value="Unassembled WGS sequence"/>
</dbReference>
<dbReference type="EMBL" id="UGXT01000002">
    <property type="protein sequence ID" value="SUH33954.1"/>
    <property type="molecule type" value="Genomic_DNA"/>
</dbReference>
<name>A0A379WJE8_SALET</name>
<evidence type="ECO:0000313" key="2">
    <source>
        <dbReference type="Proteomes" id="UP000254712"/>
    </source>
</evidence>
<reference evidence="1 2" key="1">
    <citation type="submission" date="2018-06" db="EMBL/GenBank/DDBJ databases">
        <authorList>
            <consortium name="Pathogen Informatics"/>
            <person name="Doyle S."/>
        </authorList>
    </citation>
    <scope>NUCLEOTIDE SEQUENCE [LARGE SCALE GENOMIC DNA]</scope>
    <source>
        <strain evidence="1 2">NCTC8261</strain>
    </source>
</reference>
<evidence type="ECO:0000313" key="1">
    <source>
        <dbReference type="EMBL" id="SUH33954.1"/>
    </source>
</evidence>
<gene>
    <name evidence="1" type="ORF">NCTC8261_00122</name>
</gene>
<accession>A0A379WJE8</accession>
<sequence length="108" mass="11454">MFGMSKTSIWNNLLIVLPKWINEPMSTKQDKPPILAGLNHLGQRSSVSCTDCSNGMSMALNSSRSSTRLTYLRLAGGGGRAVGDQNDPAVGAGIDALTIMAALFQEQA</sequence>